<evidence type="ECO:0000256" key="1">
    <source>
        <dbReference type="ARBA" id="ARBA00005254"/>
    </source>
</evidence>
<reference evidence="6" key="1">
    <citation type="journal article" date="2019" name="Int. J. Syst. Evol. Microbiol.">
        <title>The Global Catalogue of Microorganisms (GCM) 10K type strain sequencing project: providing services to taxonomists for standard genome sequencing and annotation.</title>
        <authorList>
            <consortium name="The Broad Institute Genomics Platform"/>
            <consortium name="The Broad Institute Genome Sequencing Center for Infectious Disease"/>
            <person name="Wu L."/>
            <person name="Ma J."/>
        </authorList>
    </citation>
    <scope>NUCLEOTIDE SEQUENCE [LARGE SCALE GENOMIC DNA]</scope>
    <source>
        <strain evidence="6">JCM 10411</strain>
    </source>
</reference>
<name>A0ABW1DYF1_9ACTN</name>
<proteinExistence type="inferred from homology"/>
<dbReference type="InterPro" id="IPR018376">
    <property type="entry name" value="Enoyl-CoA_hyd/isom_CS"/>
</dbReference>
<keyword evidence="2" id="KW-0443">Lipid metabolism</keyword>
<dbReference type="InterPro" id="IPR029045">
    <property type="entry name" value="ClpP/crotonase-like_dom_sf"/>
</dbReference>
<dbReference type="InterPro" id="IPR001753">
    <property type="entry name" value="Enoyl-CoA_hydra/iso"/>
</dbReference>
<comment type="similarity">
    <text evidence="1 4">Belongs to the enoyl-CoA hydratase/isomerase family.</text>
</comment>
<dbReference type="RefSeq" id="WP_355896447.1">
    <property type="nucleotide sequence ID" value="NZ_JBHSOA010000037.1"/>
</dbReference>
<evidence type="ECO:0000313" key="5">
    <source>
        <dbReference type="EMBL" id="MFC5853677.1"/>
    </source>
</evidence>
<keyword evidence="3" id="KW-0456">Lyase</keyword>
<evidence type="ECO:0000256" key="2">
    <source>
        <dbReference type="ARBA" id="ARBA00023098"/>
    </source>
</evidence>
<evidence type="ECO:0000256" key="3">
    <source>
        <dbReference type="ARBA" id="ARBA00023239"/>
    </source>
</evidence>
<comment type="caution">
    <text evidence="5">The sequence shown here is derived from an EMBL/GenBank/DDBJ whole genome shotgun (WGS) entry which is preliminary data.</text>
</comment>
<evidence type="ECO:0000256" key="4">
    <source>
        <dbReference type="RuleBase" id="RU003707"/>
    </source>
</evidence>
<dbReference type="Proteomes" id="UP001596180">
    <property type="component" value="Unassembled WGS sequence"/>
</dbReference>
<dbReference type="SUPFAM" id="SSF52096">
    <property type="entry name" value="ClpP/crotonase"/>
    <property type="match status" value="1"/>
</dbReference>
<dbReference type="CDD" id="cd06558">
    <property type="entry name" value="crotonase-like"/>
    <property type="match status" value="1"/>
</dbReference>
<dbReference type="PROSITE" id="PS00166">
    <property type="entry name" value="ENOYL_COA_HYDRATASE"/>
    <property type="match status" value="1"/>
</dbReference>
<accession>A0ABW1DYF1</accession>
<dbReference type="Pfam" id="PF00378">
    <property type="entry name" value="ECH_1"/>
    <property type="match status" value="1"/>
</dbReference>
<gene>
    <name evidence="5" type="ORF">ACFPZI_18235</name>
</gene>
<evidence type="ECO:0000313" key="6">
    <source>
        <dbReference type="Proteomes" id="UP001596180"/>
    </source>
</evidence>
<sequence length="255" mass="26823">MSRTVTFEVDRGVAVVTLDRPDVRNAIDLPTARQIAAALDEVDAREDVMAAVFTGAGPVFSAGMDLKAFSATGERPLVEGRGAFGICERATEKPLIAAVEGKALGGGMEIALACDMVVASEASWFGLPEVKRGLVAAAGGVLRLPRRVPRAVALEMVLTGEPVDAARAHALGLVNRVVAPGTARERAVELALSIAGNAPMAVRVAKQLVVSAPDWSEAEMFDRQRADVDRVRSSADAAEGARAFVEKRPPVWTNT</sequence>
<dbReference type="NCBIfam" id="NF006100">
    <property type="entry name" value="PRK08252.1"/>
    <property type="match status" value="1"/>
</dbReference>
<protein>
    <submittedName>
        <fullName evidence="5">Crotonase/enoyl-CoA hydratase family protein</fullName>
    </submittedName>
</protein>
<dbReference type="EMBL" id="JBHSOA010000037">
    <property type="protein sequence ID" value="MFC5853677.1"/>
    <property type="molecule type" value="Genomic_DNA"/>
</dbReference>
<dbReference type="Gene3D" id="1.10.12.10">
    <property type="entry name" value="Lyase 2-enoyl-coa Hydratase, Chain A, domain 2"/>
    <property type="match status" value="1"/>
</dbReference>
<dbReference type="PANTHER" id="PTHR11941:SF169">
    <property type="entry name" value="(7AS)-7A-METHYL-1,5-DIOXO-2,3,5,6,7,7A-HEXAHYDRO-1H-INDENE-CARBOXYL-COA HYDROLASE"/>
    <property type="match status" value="1"/>
</dbReference>
<dbReference type="Gene3D" id="3.90.226.10">
    <property type="entry name" value="2-enoyl-CoA Hydratase, Chain A, domain 1"/>
    <property type="match status" value="1"/>
</dbReference>
<dbReference type="PANTHER" id="PTHR11941">
    <property type="entry name" value="ENOYL-COA HYDRATASE-RELATED"/>
    <property type="match status" value="1"/>
</dbReference>
<organism evidence="5 6">
    <name type="scientific">Streptomyces chlorus</name>
    <dbReference type="NCBI Taxonomy" id="887452"/>
    <lineage>
        <taxon>Bacteria</taxon>
        <taxon>Bacillati</taxon>
        <taxon>Actinomycetota</taxon>
        <taxon>Actinomycetes</taxon>
        <taxon>Kitasatosporales</taxon>
        <taxon>Streptomycetaceae</taxon>
        <taxon>Streptomyces</taxon>
    </lineage>
</organism>
<keyword evidence="6" id="KW-1185">Reference proteome</keyword>
<dbReference type="InterPro" id="IPR014748">
    <property type="entry name" value="Enoyl-CoA_hydra_C"/>
</dbReference>